<protein>
    <recommendedName>
        <fullName evidence="3">YdgH/BhsA/McbA-like domain-containing protein</fullName>
    </recommendedName>
</protein>
<proteinExistence type="predicted"/>
<sequence>MKTINSLAVATVLSVLSFGAFAQSVTATASTLDEAESLIAAKAQQAGASYKIIEANTNNNVHMTAELTK</sequence>
<evidence type="ECO:0000313" key="5">
    <source>
        <dbReference type="Proteomes" id="UP000183569"/>
    </source>
</evidence>
<dbReference type="RefSeq" id="WP_017458785.1">
    <property type="nucleotide sequence ID" value="NZ_CP016337.1"/>
</dbReference>
<dbReference type="AlphaFoldDB" id="A0A1G4YMI5"/>
<accession>A0A1G4YMI5</accession>
<comment type="caution">
    <text evidence="4">The sequence shown here is derived from an EMBL/GenBank/DDBJ whole genome shotgun (WGS) entry which is preliminary data.</text>
</comment>
<organism evidence="4 5">
    <name type="scientific">Kosakonia sacchari</name>
    <dbReference type="NCBI Taxonomy" id="1158459"/>
    <lineage>
        <taxon>Bacteria</taxon>
        <taxon>Pseudomonadati</taxon>
        <taxon>Pseudomonadota</taxon>
        <taxon>Gammaproteobacteria</taxon>
        <taxon>Enterobacterales</taxon>
        <taxon>Enterobacteriaceae</taxon>
        <taxon>Kosakonia</taxon>
    </lineage>
</organism>
<evidence type="ECO:0000313" key="4">
    <source>
        <dbReference type="EMBL" id="SCX54686.1"/>
    </source>
</evidence>
<dbReference type="Gene3D" id="3.30.1660.10">
    <property type="entry name" value="Flavin-binding protein dodecin"/>
    <property type="match status" value="1"/>
</dbReference>
<keyword evidence="1 2" id="KW-0732">Signal</keyword>
<dbReference type="SUPFAM" id="SSF159871">
    <property type="entry name" value="YdgH-like"/>
    <property type="match status" value="1"/>
</dbReference>
<feature type="domain" description="YdgH/BhsA/McbA-like" evidence="3">
    <location>
        <begin position="24"/>
        <end position="67"/>
    </location>
</feature>
<dbReference type="InterPro" id="IPR025543">
    <property type="entry name" value="Dodecin-like"/>
</dbReference>
<evidence type="ECO:0000256" key="2">
    <source>
        <dbReference type="SAM" id="SignalP"/>
    </source>
</evidence>
<dbReference type="EMBL" id="FMUI01000009">
    <property type="protein sequence ID" value="SCX54686.1"/>
    <property type="molecule type" value="Genomic_DNA"/>
</dbReference>
<evidence type="ECO:0000259" key="3">
    <source>
        <dbReference type="Pfam" id="PF07338"/>
    </source>
</evidence>
<gene>
    <name evidence="4" type="ORF">SAMN02927897_03022</name>
</gene>
<feature type="chain" id="PRO_5032831597" description="YdgH/BhsA/McbA-like domain-containing protein" evidence="2">
    <location>
        <begin position="23"/>
        <end position="69"/>
    </location>
</feature>
<dbReference type="Pfam" id="PF07338">
    <property type="entry name" value="YdgH_BhsA-like"/>
    <property type="match status" value="1"/>
</dbReference>
<name>A0A1G4YMI5_9ENTR</name>
<dbReference type="InterPro" id="IPR010854">
    <property type="entry name" value="YdgH/BhsA/McbA-like_dom"/>
</dbReference>
<dbReference type="GeneID" id="23846382"/>
<feature type="signal peptide" evidence="2">
    <location>
        <begin position="1"/>
        <end position="22"/>
    </location>
</feature>
<evidence type="ECO:0000256" key="1">
    <source>
        <dbReference type="ARBA" id="ARBA00022729"/>
    </source>
</evidence>
<dbReference type="Proteomes" id="UP000183569">
    <property type="component" value="Unassembled WGS sequence"/>
</dbReference>
<reference evidence="4 5" key="1">
    <citation type="submission" date="2016-10" db="EMBL/GenBank/DDBJ databases">
        <authorList>
            <person name="Varghese N."/>
            <person name="Submissions S."/>
        </authorList>
    </citation>
    <scope>NUCLEOTIDE SEQUENCE [LARGE SCALE GENOMIC DNA]</scope>
    <source>
        <strain evidence="4 5">CGMCC 1.12102</strain>
    </source>
</reference>
<dbReference type="InterPro" id="IPR036275">
    <property type="entry name" value="YdgH-like_sf"/>
</dbReference>